<evidence type="ECO:0000256" key="1">
    <source>
        <dbReference type="ARBA" id="ARBA00022475"/>
    </source>
</evidence>
<organism evidence="7 8">
    <name type="scientific">Pectobacterium betavasculorum</name>
    <dbReference type="NCBI Taxonomy" id="55207"/>
    <lineage>
        <taxon>Bacteria</taxon>
        <taxon>Pseudomonadati</taxon>
        <taxon>Pseudomonadota</taxon>
        <taxon>Gammaproteobacteria</taxon>
        <taxon>Enterobacterales</taxon>
        <taxon>Pectobacteriaceae</taxon>
        <taxon>Pectobacterium</taxon>
    </lineage>
</organism>
<proteinExistence type="inferred from homology"/>
<comment type="caution">
    <text evidence="7">The sequence shown here is derived from an EMBL/GenBank/DDBJ whole genome shotgun (WGS) entry which is preliminary data.</text>
</comment>
<evidence type="ECO:0000313" key="7">
    <source>
        <dbReference type="EMBL" id="KFX06970.1"/>
    </source>
</evidence>
<evidence type="ECO:0000313" key="8">
    <source>
        <dbReference type="Proteomes" id="UP000032874"/>
    </source>
</evidence>
<reference evidence="7 8" key="1">
    <citation type="submission" date="2014-08" db="EMBL/GenBank/DDBJ databases">
        <title>Genome sequences of NCPPB Pectobacterium isolates.</title>
        <authorList>
            <person name="Glover R.H."/>
            <person name="Sapp M."/>
            <person name="Elphinstone J."/>
        </authorList>
    </citation>
    <scope>NUCLEOTIDE SEQUENCE [LARGE SCALE GENOMIC DNA]</scope>
    <source>
        <strain evidence="7 8">NCPPB 2795</strain>
    </source>
</reference>
<name>A0A093RVY7_9GAMM</name>
<feature type="transmembrane region" description="Helical" evidence="6">
    <location>
        <begin position="6"/>
        <end position="31"/>
    </location>
</feature>
<dbReference type="EMBL" id="JQHM01000001">
    <property type="protein sequence ID" value="KFX06970.1"/>
    <property type="molecule type" value="Genomic_DNA"/>
</dbReference>
<dbReference type="AlphaFoldDB" id="A0A093RVY7"/>
<gene>
    <name evidence="6" type="primary">yohO</name>
    <name evidence="7" type="ORF">KP22_02455</name>
</gene>
<keyword evidence="4 6" id="KW-1133">Transmembrane helix</keyword>
<sequence length="35" mass="3601">MTLQKIGIIGLFALLALGGMSGMVLVGYIIIEHAG</sequence>
<dbReference type="InterPro" id="IPR020870">
    <property type="entry name" value="UPF0387_membrane"/>
</dbReference>
<dbReference type="HAMAP" id="MF_01362">
    <property type="entry name" value="UPF0387"/>
    <property type="match status" value="1"/>
</dbReference>
<evidence type="ECO:0000256" key="3">
    <source>
        <dbReference type="ARBA" id="ARBA00022692"/>
    </source>
</evidence>
<evidence type="ECO:0000256" key="4">
    <source>
        <dbReference type="ARBA" id="ARBA00022989"/>
    </source>
</evidence>
<keyword evidence="5 6" id="KW-0472">Membrane</keyword>
<dbReference type="eggNOG" id="ENOG5031HTA">
    <property type="taxonomic scope" value="Bacteria"/>
</dbReference>
<dbReference type="GO" id="GO:0005886">
    <property type="term" value="C:plasma membrane"/>
    <property type="evidence" value="ECO:0007669"/>
    <property type="project" value="UniProtKB-SubCell"/>
</dbReference>
<protein>
    <recommendedName>
        <fullName evidence="6">UPF0387 membrane protein YohO</fullName>
    </recommendedName>
</protein>
<dbReference type="Proteomes" id="UP000032874">
    <property type="component" value="Unassembled WGS sequence"/>
</dbReference>
<comment type="similarity">
    <text evidence="6">Belongs to the UPF0387 family.</text>
</comment>
<dbReference type="RefSeq" id="WP_039322170.1">
    <property type="nucleotide sequence ID" value="NZ_JQHM01000001.1"/>
</dbReference>
<keyword evidence="3 6" id="KW-0812">Transmembrane</keyword>
<evidence type="ECO:0000256" key="5">
    <source>
        <dbReference type="ARBA" id="ARBA00023136"/>
    </source>
</evidence>
<comment type="subcellular location">
    <subcellularLocation>
        <location evidence="6">Cell membrane</location>
        <topology evidence="6">Single-pass membrane protein</topology>
    </subcellularLocation>
</comment>
<evidence type="ECO:0000256" key="2">
    <source>
        <dbReference type="ARBA" id="ARBA00022519"/>
    </source>
</evidence>
<accession>A0A093RVY7</accession>
<keyword evidence="2" id="KW-0997">Cell inner membrane</keyword>
<keyword evidence="1 6" id="KW-1003">Cell membrane</keyword>
<dbReference type="STRING" id="55207.KP22_02455"/>
<evidence type="ECO:0000256" key="6">
    <source>
        <dbReference type="HAMAP-Rule" id="MF_01362"/>
    </source>
</evidence>